<reference evidence="2" key="1">
    <citation type="journal article" date="2021" name="PeerJ">
        <title>Extensive microbial diversity within the chicken gut microbiome revealed by metagenomics and culture.</title>
        <authorList>
            <person name="Gilroy R."/>
            <person name="Ravi A."/>
            <person name="Getino M."/>
            <person name="Pursley I."/>
            <person name="Horton D.L."/>
            <person name="Alikhan N.F."/>
            <person name="Baker D."/>
            <person name="Gharbi K."/>
            <person name="Hall N."/>
            <person name="Watson M."/>
            <person name="Adriaenssens E.M."/>
            <person name="Foster-Nyarko E."/>
            <person name="Jarju S."/>
            <person name="Secka A."/>
            <person name="Antonio M."/>
            <person name="Oren A."/>
            <person name="Chaudhuri R.R."/>
            <person name="La Ragione R."/>
            <person name="Hildebrand F."/>
            <person name="Pallen M.J."/>
        </authorList>
    </citation>
    <scope>NUCLEOTIDE SEQUENCE</scope>
    <source>
        <strain evidence="2">A5-1222</strain>
    </source>
</reference>
<proteinExistence type="predicted"/>
<reference evidence="2" key="2">
    <citation type="submission" date="2021-04" db="EMBL/GenBank/DDBJ databases">
        <authorList>
            <person name="Gilroy R."/>
        </authorList>
    </citation>
    <scope>NUCLEOTIDE SEQUENCE</scope>
    <source>
        <strain evidence="2">A5-1222</strain>
    </source>
</reference>
<dbReference type="AlphaFoldDB" id="A0A9E2NXV3"/>
<name>A0A9E2NXV3_9BACT</name>
<evidence type="ECO:0000256" key="1">
    <source>
        <dbReference type="SAM" id="Phobius"/>
    </source>
</evidence>
<keyword evidence="1" id="KW-0812">Transmembrane</keyword>
<keyword evidence="1" id="KW-0472">Membrane</keyword>
<feature type="transmembrane region" description="Helical" evidence="1">
    <location>
        <begin position="166"/>
        <end position="186"/>
    </location>
</feature>
<comment type="caution">
    <text evidence="2">The sequence shown here is derived from an EMBL/GenBank/DDBJ whole genome shotgun (WGS) entry which is preliminary data.</text>
</comment>
<feature type="transmembrane region" description="Helical" evidence="1">
    <location>
        <begin position="358"/>
        <end position="376"/>
    </location>
</feature>
<dbReference type="Proteomes" id="UP000824247">
    <property type="component" value="Unassembled WGS sequence"/>
</dbReference>
<gene>
    <name evidence="2" type="ORF">H9897_02130</name>
</gene>
<feature type="transmembrane region" description="Helical" evidence="1">
    <location>
        <begin position="230"/>
        <end position="247"/>
    </location>
</feature>
<keyword evidence="1" id="KW-1133">Transmembrane helix</keyword>
<organism evidence="2 3">
    <name type="scientific">Candidatus Ureaplasma intestinipullorum</name>
    <dbReference type="NCBI Taxonomy" id="2838770"/>
    <lineage>
        <taxon>Bacteria</taxon>
        <taxon>Bacillati</taxon>
        <taxon>Mycoplasmatota</taxon>
        <taxon>Mycoplasmoidales</taxon>
        <taxon>Mycoplasmoidaceae</taxon>
        <taxon>Ureaplasma</taxon>
    </lineage>
</organism>
<dbReference type="EMBL" id="JAHLFM010000030">
    <property type="protein sequence ID" value="MBU3830929.1"/>
    <property type="molecule type" value="Genomic_DNA"/>
</dbReference>
<feature type="transmembrane region" description="Helical" evidence="1">
    <location>
        <begin position="94"/>
        <end position="115"/>
    </location>
</feature>
<evidence type="ECO:0000313" key="3">
    <source>
        <dbReference type="Proteomes" id="UP000824247"/>
    </source>
</evidence>
<accession>A0A9E2NXV3</accession>
<feature type="transmembrane region" description="Helical" evidence="1">
    <location>
        <begin position="320"/>
        <end position="338"/>
    </location>
</feature>
<feature type="transmembrane region" description="Helical" evidence="1">
    <location>
        <begin position="121"/>
        <end position="145"/>
    </location>
</feature>
<protein>
    <submittedName>
        <fullName evidence="2">DUF368 domain-containing protein</fullName>
    </submittedName>
</protein>
<evidence type="ECO:0000313" key="2">
    <source>
        <dbReference type="EMBL" id="MBU3830929.1"/>
    </source>
</evidence>
<sequence length="391" mass="43714">MSKKSKINKLTSINNQDVEKLSEISKNETQEDNINKNIWLTDLFHGLVLGCSGVVYASSASLISSWHHKSFENIVYRLSNLFKKNSFREYFKNIISLGIFILSALIIFIISYVIYAEISKAGFAIAASFLFMGLNTFSIPMLFLIKSRQAKLAINKQQFANYDKPKINWVIFAISFLVIFGIGFAARYGWTNGSYPIGMITQNQYQDYIGVISSNNVSSIYSSSNLETSYILQILFGAFLCGFATFIPGLSGSFMLNVVGVNTDINIAVQYGFGNYNSGIENISNDWAWPVIVISLIGILCGLVSSIFTVNYVIKNQLNIFNTIILGISLSSIIAYFVSFNSYQYTVLSNDKTLLGTSIGLFFSSIIPVFGTMLFFQKKHLINSKFLSFIK</sequence>
<feature type="transmembrane region" description="Helical" evidence="1">
    <location>
        <begin position="288"/>
        <end position="313"/>
    </location>
</feature>